<feature type="chain" id="PRO_5013100534" evidence="6">
    <location>
        <begin position="23"/>
        <end position="280"/>
    </location>
</feature>
<dbReference type="RefSeq" id="WP_095686974.1">
    <property type="nucleotide sequence ID" value="NZ_CP022745.1"/>
</dbReference>
<keyword evidence="3 6" id="KW-0732">Signal</keyword>
<dbReference type="GO" id="GO:0009279">
    <property type="term" value="C:cell outer membrane"/>
    <property type="evidence" value="ECO:0007669"/>
    <property type="project" value="UniProtKB-SubCell"/>
</dbReference>
<keyword evidence="4" id="KW-0472">Membrane</keyword>
<name>A0A249MT20_SPHXE</name>
<evidence type="ECO:0000256" key="2">
    <source>
        <dbReference type="ARBA" id="ARBA00005722"/>
    </source>
</evidence>
<dbReference type="PANTHER" id="PTHR38776:SF1">
    <property type="entry name" value="MLTA-INTERACTING PROTEIN-RELATED"/>
    <property type="match status" value="1"/>
</dbReference>
<dbReference type="EMBL" id="CP022745">
    <property type="protein sequence ID" value="ASY44325.1"/>
    <property type="molecule type" value="Genomic_DNA"/>
</dbReference>
<evidence type="ECO:0000256" key="6">
    <source>
        <dbReference type="SAM" id="SignalP"/>
    </source>
</evidence>
<evidence type="ECO:0000256" key="5">
    <source>
        <dbReference type="ARBA" id="ARBA00023237"/>
    </source>
</evidence>
<dbReference type="AlphaFoldDB" id="A0A249MT20"/>
<comment type="similarity">
    <text evidence="2">Belongs to the MipA/OmpV family.</text>
</comment>
<dbReference type="InterPro" id="IPR010583">
    <property type="entry name" value="MipA"/>
</dbReference>
<gene>
    <name evidence="7" type="ORF">CJD35_07610</name>
</gene>
<dbReference type="KEGG" id="shyd:CJD35_07610"/>
<protein>
    <submittedName>
        <fullName evidence="7">MltA-interacting MipA</fullName>
    </submittedName>
</protein>
<dbReference type="Pfam" id="PF06629">
    <property type="entry name" value="MipA"/>
    <property type="match status" value="1"/>
</dbReference>
<reference evidence="7 8" key="1">
    <citation type="submission" date="2017-08" db="EMBL/GenBank/DDBJ databases">
        <title>Whole Genome Sequence of Sphingobium hydrophobicum C1: Insights into Adaption to the Electronic-waste Contaminated Sediment.</title>
        <authorList>
            <person name="Song D."/>
            <person name="Chen X."/>
            <person name="Xu M."/>
        </authorList>
    </citation>
    <scope>NUCLEOTIDE SEQUENCE [LARGE SCALE GENOMIC DNA]</scope>
    <source>
        <strain evidence="7 8">C1</strain>
    </source>
</reference>
<feature type="signal peptide" evidence="6">
    <location>
        <begin position="1"/>
        <end position="22"/>
    </location>
</feature>
<comment type="subcellular location">
    <subcellularLocation>
        <location evidence="1">Cell outer membrane</location>
    </subcellularLocation>
</comment>
<proteinExistence type="inferred from homology"/>
<sequence>MNQLTRILLLTLPFMAAAPALAQEAEDHSSLTIGVGVASVPSYEGSDDSRLIVGPQLRGKVKDHAFFTRGPMLFFDAIPNRDDSGIDFQAGPAVGVRLDRTSRKQIKDSAVEALGKRDTAVEVGGYVGIGKTGIITSAYDNLSARVAVTKDVAGAHESYIVTPAIEYFTPLSIRSFAGIGLSADYVGKKFGRYYFDVDAAGALASGLPVYTRGGSSSGFRRVNANLTGGYSLSGDIRKGWVIVGAIGYSRMLGRYADSPVVAIAGSKNQFLAALGVGYTF</sequence>
<keyword evidence="5" id="KW-0998">Cell outer membrane</keyword>
<dbReference type="Proteomes" id="UP000217141">
    <property type="component" value="Chromosome I"/>
</dbReference>
<evidence type="ECO:0000256" key="4">
    <source>
        <dbReference type="ARBA" id="ARBA00023136"/>
    </source>
</evidence>
<evidence type="ECO:0000313" key="7">
    <source>
        <dbReference type="EMBL" id="ASY44325.1"/>
    </source>
</evidence>
<dbReference type="PANTHER" id="PTHR38776">
    <property type="entry name" value="MLTA-INTERACTING PROTEIN-RELATED"/>
    <property type="match status" value="1"/>
</dbReference>
<evidence type="ECO:0000256" key="1">
    <source>
        <dbReference type="ARBA" id="ARBA00004442"/>
    </source>
</evidence>
<evidence type="ECO:0000256" key="3">
    <source>
        <dbReference type="ARBA" id="ARBA00022729"/>
    </source>
</evidence>
<evidence type="ECO:0000313" key="8">
    <source>
        <dbReference type="Proteomes" id="UP000217141"/>
    </source>
</evidence>
<accession>A0A249MT20</accession>
<organism evidence="7 8">
    <name type="scientific">Sphingobium xenophagum</name>
    <dbReference type="NCBI Taxonomy" id="121428"/>
    <lineage>
        <taxon>Bacteria</taxon>
        <taxon>Pseudomonadati</taxon>
        <taxon>Pseudomonadota</taxon>
        <taxon>Alphaproteobacteria</taxon>
        <taxon>Sphingomonadales</taxon>
        <taxon>Sphingomonadaceae</taxon>
        <taxon>Sphingobium</taxon>
    </lineage>
</organism>